<dbReference type="SUPFAM" id="SSF55347">
    <property type="entry name" value="Glyceraldehyde-3-phosphate dehydrogenase-like, C-terminal domain"/>
    <property type="match status" value="1"/>
</dbReference>
<dbReference type="PIRSF" id="PIRSF015578">
    <property type="entry name" value="Myoinos-ppht_syn"/>
    <property type="match status" value="1"/>
</dbReference>
<dbReference type="InterPro" id="IPR002587">
    <property type="entry name" value="Myo-inos-1-P_Synthase"/>
</dbReference>
<dbReference type="Proteomes" id="UP001272242">
    <property type="component" value="Unassembled WGS sequence"/>
</dbReference>
<dbReference type="Pfam" id="PF07994">
    <property type="entry name" value="NAD_binding_5"/>
    <property type="match status" value="1"/>
</dbReference>
<dbReference type="EMBL" id="JAXBLV010000211">
    <property type="protein sequence ID" value="MDY3562249.1"/>
    <property type="molecule type" value="Genomic_DNA"/>
</dbReference>
<evidence type="ECO:0000313" key="4">
    <source>
        <dbReference type="Proteomes" id="UP001272242"/>
    </source>
</evidence>
<dbReference type="InterPro" id="IPR036291">
    <property type="entry name" value="NAD(P)-bd_dom_sf"/>
</dbReference>
<dbReference type="SUPFAM" id="SSF51735">
    <property type="entry name" value="NAD(P)-binding Rossmann-fold domains"/>
    <property type="match status" value="1"/>
</dbReference>
<dbReference type="RefSeq" id="WP_320688572.1">
    <property type="nucleotide sequence ID" value="NZ_JAXBLV010000211.1"/>
</dbReference>
<dbReference type="PANTHER" id="PTHR11510">
    <property type="entry name" value="MYO-INOSITOL-1 PHOSPHATE SYNTHASE"/>
    <property type="match status" value="1"/>
</dbReference>
<dbReference type="InterPro" id="IPR013021">
    <property type="entry name" value="Myo-inos-1-P_Synthase_GAPDH"/>
</dbReference>
<dbReference type="Pfam" id="PF01658">
    <property type="entry name" value="Inos-1-P_synth"/>
    <property type="match status" value="1"/>
</dbReference>
<comment type="similarity">
    <text evidence="1">Belongs to the myo-inositol 1-phosphate synthase family.</text>
</comment>
<proteinExistence type="inferred from homology"/>
<protein>
    <submittedName>
        <fullName evidence="3">Inositol-3-phosphate synthase</fullName>
    </submittedName>
</protein>
<feature type="domain" description="Myo-inositol-1-phosphate synthase GAPDH-like" evidence="2">
    <location>
        <begin position="237"/>
        <end position="341"/>
    </location>
</feature>
<comment type="caution">
    <text evidence="3">The sequence shown here is derived from an EMBL/GenBank/DDBJ whole genome shotgun (WGS) entry which is preliminary data.</text>
</comment>
<dbReference type="Gene3D" id="3.30.360.10">
    <property type="entry name" value="Dihydrodipicolinate Reductase, domain 2"/>
    <property type="match status" value="1"/>
</dbReference>
<sequence>MAPRRVGLWLIGACGGVASTTALGLSALARGQTPPTGLVTALPQFAGHDFDAPDAFVVGGHDIRKGNFLTAARELHERSNVFDERTLAACAGDLETWSANLRPGVVYRPDAAITALADRPDTRRAGSAREAIDAIQSDLKAFKAAHRLDQLVVVNAASTEPPFEPTDEQKSLERLLPALERAAPASLPTSGVYAFAALDAGFPYVNMTPSRGATLPALEELARKRGVPHAGQDLKTGETLLKSVLAPMFARRNLRVLSWVGHNILGNRDGLVLNDPDNKSSKVTSKDRLLAELLGYRPQSHVSIEYIESLDDWKTAWDHIHFEGFLGTKMMMQFTWQGCDSLLAAPLVIDLVRLTALAQRRGESGPMPHLACFFKSPIGVSEHDFGKQFALLEAYLANPACKPGRAS</sequence>
<accession>A0ABU5F4Y0</accession>
<keyword evidence="4" id="KW-1185">Reference proteome</keyword>
<organism evidence="3 4">
    <name type="scientific">Gemmata algarum</name>
    <dbReference type="NCBI Taxonomy" id="2975278"/>
    <lineage>
        <taxon>Bacteria</taxon>
        <taxon>Pseudomonadati</taxon>
        <taxon>Planctomycetota</taxon>
        <taxon>Planctomycetia</taxon>
        <taxon>Gemmatales</taxon>
        <taxon>Gemmataceae</taxon>
        <taxon>Gemmata</taxon>
    </lineage>
</organism>
<reference evidence="4" key="1">
    <citation type="journal article" date="2023" name="Mar. Drugs">
        <title>Gemmata algarum, a Novel Planctomycete Isolated from an Algal Mat, Displays Antimicrobial Activity.</title>
        <authorList>
            <person name="Kumar G."/>
            <person name="Kallscheuer N."/>
            <person name="Kashif M."/>
            <person name="Ahamad S."/>
            <person name="Jagadeeshwari U."/>
            <person name="Pannikurungottu S."/>
            <person name="Haufschild T."/>
            <person name="Kabuu M."/>
            <person name="Sasikala C."/>
            <person name="Jogler C."/>
            <person name="Ramana C."/>
        </authorList>
    </citation>
    <scope>NUCLEOTIDE SEQUENCE [LARGE SCALE GENOMIC DNA]</scope>
    <source>
        <strain evidence="4">JC673</strain>
    </source>
</reference>
<dbReference type="Gene3D" id="3.40.50.720">
    <property type="entry name" value="NAD(P)-binding Rossmann-like Domain"/>
    <property type="match status" value="1"/>
</dbReference>
<gene>
    <name evidence="3" type="ORF">R5W23_003711</name>
</gene>
<evidence type="ECO:0000259" key="2">
    <source>
        <dbReference type="Pfam" id="PF01658"/>
    </source>
</evidence>
<evidence type="ECO:0000313" key="3">
    <source>
        <dbReference type="EMBL" id="MDY3562249.1"/>
    </source>
</evidence>
<name>A0ABU5F4Y0_9BACT</name>
<evidence type="ECO:0000256" key="1">
    <source>
        <dbReference type="ARBA" id="ARBA00010813"/>
    </source>
</evidence>